<dbReference type="HOGENOM" id="CLU_1799903_0_0_1"/>
<accession>M1DSG5</accession>
<name>M1DSG5_SOLTU</name>
<evidence type="ECO:0000313" key="2">
    <source>
        <dbReference type="Proteomes" id="UP000011115"/>
    </source>
</evidence>
<keyword evidence="2" id="KW-1185">Reference proteome</keyword>
<dbReference type="PaxDb" id="4113-PGSC0003DMT400093672"/>
<reference evidence="2" key="1">
    <citation type="journal article" date="2011" name="Nature">
        <title>Genome sequence and analysis of the tuber crop potato.</title>
        <authorList>
            <consortium name="The Potato Genome Sequencing Consortium"/>
        </authorList>
    </citation>
    <scope>NUCLEOTIDE SEQUENCE [LARGE SCALE GENOMIC DNA]</scope>
    <source>
        <strain evidence="2">cv. DM1-3 516 R44</strain>
    </source>
</reference>
<dbReference type="EnsemblPlants" id="PGSC0003DMT400093672">
    <property type="protein sequence ID" value="PGSC0003DMT400093672"/>
    <property type="gene ID" value="PGSC0003DMG400043243"/>
</dbReference>
<sequence>MARHIADEGKHIEWVRNMSLPIIKATMSFTAKFFWTIVHTRLSLTQADYVVTWDRRIPQVDLPPLDADLADDVEKIQVDETAIPSTTTDAQGELHLRRAHEMEFAGASGSRSTIDVVPVVDEGIIDDVHVVNPEGSEKPDPPAS</sequence>
<dbReference type="Gramene" id="PGSC0003DMT400093672">
    <property type="protein sequence ID" value="PGSC0003DMT400093672"/>
    <property type="gene ID" value="PGSC0003DMG400043243"/>
</dbReference>
<evidence type="ECO:0000313" key="1">
    <source>
        <dbReference type="EnsemblPlants" id="PGSC0003DMT400093672"/>
    </source>
</evidence>
<dbReference type="InParanoid" id="M1DSG5"/>
<proteinExistence type="predicted"/>
<organism evidence="1 2">
    <name type="scientific">Solanum tuberosum</name>
    <name type="common">Potato</name>
    <dbReference type="NCBI Taxonomy" id="4113"/>
    <lineage>
        <taxon>Eukaryota</taxon>
        <taxon>Viridiplantae</taxon>
        <taxon>Streptophyta</taxon>
        <taxon>Embryophyta</taxon>
        <taxon>Tracheophyta</taxon>
        <taxon>Spermatophyta</taxon>
        <taxon>Magnoliopsida</taxon>
        <taxon>eudicotyledons</taxon>
        <taxon>Gunneridae</taxon>
        <taxon>Pentapetalae</taxon>
        <taxon>asterids</taxon>
        <taxon>lamiids</taxon>
        <taxon>Solanales</taxon>
        <taxon>Solanaceae</taxon>
        <taxon>Solanoideae</taxon>
        <taxon>Solaneae</taxon>
        <taxon>Solanum</taxon>
    </lineage>
</organism>
<dbReference type="Proteomes" id="UP000011115">
    <property type="component" value="Unassembled WGS sequence"/>
</dbReference>
<evidence type="ECO:0008006" key="3">
    <source>
        <dbReference type="Google" id="ProtNLM"/>
    </source>
</evidence>
<reference evidence="1" key="2">
    <citation type="submission" date="2015-06" db="UniProtKB">
        <authorList>
            <consortium name="EnsemblPlants"/>
        </authorList>
    </citation>
    <scope>IDENTIFICATION</scope>
    <source>
        <strain evidence="1">DM1-3 516 R44</strain>
    </source>
</reference>
<protein>
    <recommendedName>
        <fullName evidence="3">Integrase core domain containing protein</fullName>
    </recommendedName>
</protein>
<dbReference type="AlphaFoldDB" id="M1DSG5"/>